<organism evidence="3 4">
    <name type="scientific">Antarcticimicrobium luteum</name>
    <dbReference type="NCBI Taxonomy" id="2547397"/>
    <lineage>
        <taxon>Bacteria</taxon>
        <taxon>Pseudomonadati</taxon>
        <taxon>Pseudomonadota</taxon>
        <taxon>Alphaproteobacteria</taxon>
        <taxon>Rhodobacterales</taxon>
        <taxon>Paracoccaceae</taxon>
        <taxon>Antarcticimicrobium</taxon>
    </lineage>
</organism>
<dbReference type="GO" id="GO:0004300">
    <property type="term" value="F:enoyl-CoA hydratase activity"/>
    <property type="evidence" value="ECO:0007669"/>
    <property type="project" value="TreeGrafter"/>
</dbReference>
<accession>A0A4R5VJ53</accession>
<dbReference type="AlphaFoldDB" id="A0A4R5VJ53"/>
<dbReference type="Proteomes" id="UP000295301">
    <property type="component" value="Unassembled WGS sequence"/>
</dbReference>
<dbReference type="GO" id="GO:0003857">
    <property type="term" value="F:(3S)-3-hydroxyacyl-CoA dehydrogenase (NAD+) activity"/>
    <property type="evidence" value="ECO:0007669"/>
    <property type="project" value="TreeGrafter"/>
</dbReference>
<dbReference type="CDD" id="cd03448">
    <property type="entry name" value="HDE_HSD"/>
    <property type="match status" value="1"/>
</dbReference>
<dbReference type="SUPFAM" id="SSF54637">
    <property type="entry name" value="Thioesterase/thiol ester dehydrase-isomerase"/>
    <property type="match status" value="2"/>
</dbReference>
<gene>
    <name evidence="3" type="ORF">E1832_00370</name>
</gene>
<dbReference type="Pfam" id="PF01575">
    <property type="entry name" value="MaoC_dehydratas"/>
    <property type="match status" value="1"/>
</dbReference>
<feature type="domain" description="Peroxisomal multifunctional enzyme type 2-like N-terminal" evidence="2">
    <location>
        <begin position="21"/>
        <end position="143"/>
    </location>
</feature>
<evidence type="ECO:0000313" key="4">
    <source>
        <dbReference type="Proteomes" id="UP000295301"/>
    </source>
</evidence>
<evidence type="ECO:0000313" key="3">
    <source>
        <dbReference type="EMBL" id="TDK53702.1"/>
    </source>
</evidence>
<protein>
    <submittedName>
        <fullName evidence="3">3-alpha,7-alpha, 12-alpha-trihydroxy-5-beta-cholest-24-enoyl-CoA hydratase</fullName>
    </submittedName>
</protein>
<dbReference type="Pfam" id="PF22622">
    <property type="entry name" value="MFE-2_hydrat-2_N"/>
    <property type="match status" value="1"/>
</dbReference>
<dbReference type="Gene3D" id="3.10.129.10">
    <property type="entry name" value="Hotdog Thioesterase"/>
    <property type="match status" value="1"/>
</dbReference>
<dbReference type="InterPro" id="IPR029069">
    <property type="entry name" value="HotDog_dom_sf"/>
</dbReference>
<dbReference type="OrthoDB" id="5522043at2"/>
<name>A0A4R5VJ53_9RHOB</name>
<reference evidence="3 4" key="1">
    <citation type="submission" date="2019-03" db="EMBL/GenBank/DDBJ databases">
        <title>Ruegeria lutea sp. nov., a novel strain, isolated from marine sediment, the Masan Bay, South Korea.</title>
        <authorList>
            <person name="Kim J."/>
            <person name="Kim D.-Y."/>
            <person name="Lee S.-S."/>
        </authorList>
    </citation>
    <scope>NUCLEOTIDE SEQUENCE [LARGE SCALE GENOMIC DNA]</scope>
    <source>
        <strain evidence="3 4">318-1</strain>
    </source>
</reference>
<proteinExistence type="predicted"/>
<dbReference type="EMBL" id="SMUV01000021">
    <property type="protein sequence ID" value="TDK53702.1"/>
    <property type="molecule type" value="Genomic_DNA"/>
</dbReference>
<dbReference type="GO" id="GO:0044594">
    <property type="term" value="F:17-beta-hydroxysteroid dehydrogenase (NAD+) activity"/>
    <property type="evidence" value="ECO:0007669"/>
    <property type="project" value="TreeGrafter"/>
</dbReference>
<sequence>MPLDETRVRDFDFADVPVKVGEKDAMLYALGLGIGADPLDARALRHVYEKDLQVFPTMPLVLGSPGMWFDKAGLDYRKLVHGAQALEVVRPLPLDDGMVARSKVVGLWDRGAEKGAVVDVERVLTDTAGAVVARLVSTYALRGDGGFGGRPPERDGWARPERAADGAAVLPILPQAALLYRLNGDMNPLHADPEWAKAVGFERPILHGLCTFAMAARGLIEQLSPDAPEALRAISGRFSRPVFPGETLRVTFWQEAGEVLFEASVEERDLVVLTGGRARFA</sequence>
<comment type="caution">
    <text evidence="3">The sequence shown here is derived from an EMBL/GenBank/DDBJ whole genome shotgun (WGS) entry which is preliminary data.</text>
</comment>
<dbReference type="RefSeq" id="WP_133357811.1">
    <property type="nucleotide sequence ID" value="NZ_SMUV01000021.1"/>
</dbReference>
<feature type="domain" description="MaoC-like" evidence="1">
    <location>
        <begin position="160"/>
        <end position="269"/>
    </location>
</feature>
<dbReference type="GO" id="GO:0006635">
    <property type="term" value="P:fatty acid beta-oxidation"/>
    <property type="evidence" value="ECO:0007669"/>
    <property type="project" value="TreeGrafter"/>
</dbReference>
<keyword evidence="4" id="KW-1185">Reference proteome</keyword>
<dbReference type="PANTHER" id="PTHR13078">
    <property type="entry name" value="PEROXISOMAL MULTIFUNCTIONAL ENZYME TYPE 2-RELATED"/>
    <property type="match status" value="1"/>
</dbReference>
<evidence type="ECO:0000259" key="1">
    <source>
        <dbReference type="Pfam" id="PF01575"/>
    </source>
</evidence>
<dbReference type="InterPro" id="IPR054357">
    <property type="entry name" value="MFE-2_N"/>
</dbReference>
<dbReference type="PANTHER" id="PTHR13078:SF56">
    <property type="entry name" value="PEROXISOMAL MULTIFUNCTIONAL ENZYME TYPE 2"/>
    <property type="match status" value="1"/>
</dbReference>
<dbReference type="InterPro" id="IPR002539">
    <property type="entry name" value="MaoC-like_dom"/>
</dbReference>
<evidence type="ECO:0000259" key="2">
    <source>
        <dbReference type="Pfam" id="PF22622"/>
    </source>
</evidence>